<dbReference type="Proteomes" id="UP000799291">
    <property type="component" value="Unassembled WGS sequence"/>
</dbReference>
<organism evidence="2 3">
    <name type="scientific">Lentithecium fluviatile CBS 122367</name>
    <dbReference type="NCBI Taxonomy" id="1168545"/>
    <lineage>
        <taxon>Eukaryota</taxon>
        <taxon>Fungi</taxon>
        <taxon>Dikarya</taxon>
        <taxon>Ascomycota</taxon>
        <taxon>Pezizomycotina</taxon>
        <taxon>Dothideomycetes</taxon>
        <taxon>Pleosporomycetidae</taxon>
        <taxon>Pleosporales</taxon>
        <taxon>Massarineae</taxon>
        <taxon>Lentitheciaceae</taxon>
        <taxon>Lentithecium</taxon>
    </lineage>
</organism>
<dbReference type="EMBL" id="MU005621">
    <property type="protein sequence ID" value="KAF2677581.1"/>
    <property type="molecule type" value="Genomic_DNA"/>
</dbReference>
<dbReference type="AlphaFoldDB" id="A0A6G1II09"/>
<feature type="region of interest" description="Disordered" evidence="1">
    <location>
        <begin position="63"/>
        <end position="82"/>
    </location>
</feature>
<keyword evidence="3" id="KW-1185">Reference proteome</keyword>
<evidence type="ECO:0000313" key="3">
    <source>
        <dbReference type="Proteomes" id="UP000799291"/>
    </source>
</evidence>
<evidence type="ECO:0000256" key="1">
    <source>
        <dbReference type="SAM" id="MobiDB-lite"/>
    </source>
</evidence>
<accession>A0A6G1II09</accession>
<evidence type="ECO:0000313" key="2">
    <source>
        <dbReference type="EMBL" id="KAF2677581.1"/>
    </source>
</evidence>
<evidence type="ECO:0008006" key="4">
    <source>
        <dbReference type="Google" id="ProtNLM"/>
    </source>
</evidence>
<reference evidence="2" key="1">
    <citation type="journal article" date="2020" name="Stud. Mycol.">
        <title>101 Dothideomycetes genomes: a test case for predicting lifestyles and emergence of pathogens.</title>
        <authorList>
            <person name="Haridas S."/>
            <person name="Albert R."/>
            <person name="Binder M."/>
            <person name="Bloem J."/>
            <person name="Labutti K."/>
            <person name="Salamov A."/>
            <person name="Andreopoulos B."/>
            <person name="Baker S."/>
            <person name="Barry K."/>
            <person name="Bills G."/>
            <person name="Bluhm B."/>
            <person name="Cannon C."/>
            <person name="Castanera R."/>
            <person name="Culley D."/>
            <person name="Daum C."/>
            <person name="Ezra D."/>
            <person name="Gonzalez J."/>
            <person name="Henrissat B."/>
            <person name="Kuo A."/>
            <person name="Liang C."/>
            <person name="Lipzen A."/>
            <person name="Lutzoni F."/>
            <person name="Magnuson J."/>
            <person name="Mondo S."/>
            <person name="Nolan M."/>
            <person name="Ohm R."/>
            <person name="Pangilinan J."/>
            <person name="Park H.-J."/>
            <person name="Ramirez L."/>
            <person name="Alfaro M."/>
            <person name="Sun H."/>
            <person name="Tritt A."/>
            <person name="Yoshinaga Y."/>
            <person name="Zwiers L.-H."/>
            <person name="Turgeon B."/>
            <person name="Goodwin S."/>
            <person name="Spatafora J."/>
            <person name="Crous P."/>
            <person name="Grigoriev I."/>
        </authorList>
    </citation>
    <scope>NUCLEOTIDE SEQUENCE</scope>
    <source>
        <strain evidence="2">CBS 122367</strain>
    </source>
</reference>
<sequence>MRDFKYKMISENCQTFAIDTLRTLHRWYPAMVSQQAVDWVTAESGVTVRLATSMRQRRELQRVYGNQRASSQPHLTSSYGSPATTEAYSVSSAMFALLSSVRNSPGSSSEFRSNAATSKSSFNLGIEVSMRDQGPRSRGPATQRRQRTPATDPLPLQRSAGRQRDTRAMASEHPNYHMPGSWVF</sequence>
<protein>
    <recommendedName>
        <fullName evidence="4">PPPDE domain-containing protein</fullName>
    </recommendedName>
</protein>
<name>A0A6G1II09_9PLEO</name>
<gene>
    <name evidence="2" type="ORF">K458DRAFT_159340</name>
</gene>
<feature type="compositionally biased region" description="Polar residues" evidence="1">
    <location>
        <begin position="67"/>
        <end position="82"/>
    </location>
</feature>
<feature type="region of interest" description="Disordered" evidence="1">
    <location>
        <begin position="122"/>
        <end position="184"/>
    </location>
</feature>
<proteinExistence type="predicted"/>
<dbReference type="OrthoDB" id="10666624at2759"/>